<dbReference type="InterPro" id="IPR003593">
    <property type="entry name" value="AAA+_ATPase"/>
</dbReference>
<evidence type="ECO:0000256" key="1">
    <source>
        <dbReference type="ARBA" id="ARBA00005417"/>
    </source>
</evidence>
<dbReference type="SMART" id="SM00382">
    <property type="entry name" value="AAA"/>
    <property type="match status" value="1"/>
</dbReference>
<evidence type="ECO:0000259" key="4">
    <source>
        <dbReference type="PROSITE" id="PS50893"/>
    </source>
</evidence>
<protein>
    <submittedName>
        <fullName evidence="5">ABC transporter ATP-binding protein</fullName>
    </submittedName>
</protein>
<evidence type="ECO:0000256" key="3">
    <source>
        <dbReference type="ARBA" id="ARBA00022840"/>
    </source>
</evidence>
<dbReference type="GO" id="GO:0022857">
    <property type="term" value="F:transmembrane transporter activity"/>
    <property type="evidence" value="ECO:0007669"/>
    <property type="project" value="TreeGrafter"/>
</dbReference>
<organism evidence="5 6">
    <name type="scientific">Limimaricola cinnabarinus</name>
    <dbReference type="NCBI Taxonomy" id="1125964"/>
    <lineage>
        <taxon>Bacteria</taxon>
        <taxon>Pseudomonadati</taxon>
        <taxon>Pseudomonadota</taxon>
        <taxon>Alphaproteobacteria</taxon>
        <taxon>Rhodobacterales</taxon>
        <taxon>Paracoccaceae</taxon>
        <taxon>Limimaricola</taxon>
    </lineage>
</organism>
<dbReference type="OrthoDB" id="9787227at2"/>
<keyword evidence="2" id="KW-0547">Nucleotide-binding</keyword>
<dbReference type="PANTHER" id="PTHR24220:SF689">
    <property type="entry name" value="LIPOPROTEIN-RELEASING SYSTEM ATP-BINDING PROTEIN LOLD"/>
    <property type="match status" value="1"/>
</dbReference>
<evidence type="ECO:0000313" key="6">
    <source>
        <dbReference type="Proteomes" id="UP000221860"/>
    </source>
</evidence>
<proteinExistence type="inferred from homology"/>
<dbReference type="InterPro" id="IPR015854">
    <property type="entry name" value="ABC_transpr_LolD-like"/>
</dbReference>
<dbReference type="PROSITE" id="PS50893">
    <property type="entry name" value="ABC_TRANSPORTER_2"/>
    <property type="match status" value="1"/>
</dbReference>
<name>A0A2G1MBR8_9RHOB</name>
<evidence type="ECO:0000313" key="5">
    <source>
        <dbReference type="EMBL" id="PHP26120.1"/>
    </source>
</evidence>
<dbReference type="InterPro" id="IPR003439">
    <property type="entry name" value="ABC_transporter-like_ATP-bd"/>
</dbReference>
<dbReference type="InterPro" id="IPR027417">
    <property type="entry name" value="P-loop_NTPase"/>
</dbReference>
<accession>A0A2G1MBR8</accession>
<dbReference type="GO" id="GO:0005524">
    <property type="term" value="F:ATP binding"/>
    <property type="evidence" value="ECO:0007669"/>
    <property type="project" value="UniProtKB-KW"/>
</dbReference>
<dbReference type="Proteomes" id="UP000221860">
    <property type="component" value="Unassembled WGS sequence"/>
</dbReference>
<dbReference type="SUPFAM" id="SSF52540">
    <property type="entry name" value="P-loop containing nucleoside triphosphate hydrolases"/>
    <property type="match status" value="1"/>
</dbReference>
<dbReference type="PROSITE" id="PS00211">
    <property type="entry name" value="ABC_TRANSPORTER_1"/>
    <property type="match status" value="1"/>
</dbReference>
<dbReference type="Pfam" id="PF00005">
    <property type="entry name" value="ABC_tran"/>
    <property type="match status" value="1"/>
</dbReference>
<dbReference type="GO" id="GO:0016887">
    <property type="term" value="F:ATP hydrolysis activity"/>
    <property type="evidence" value="ECO:0007669"/>
    <property type="project" value="InterPro"/>
</dbReference>
<evidence type="ECO:0000256" key="2">
    <source>
        <dbReference type="ARBA" id="ARBA00022741"/>
    </source>
</evidence>
<dbReference type="Gene3D" id="3.40.50.300">
    <property type="entry name" value="P-loop containing nucleotide triphosphate hydrolases"/>
    <property type="match status" value="1"/>
</dbReference>
<dbReference type="RefSeq" id="WP_099278748.1">
    <property type="nucleotide sequence ID" value="NZ_KZ304999.1"/>
</dbReference>
<gene>
    <name evidence="5" type="ORF">CJ301_18125</name>
</gene>
<dbReference type="GO" id="GO:0005886">
    <property type="term" value="C:plasma membrane"/>
    <property type="evidence" value="ECO:0007669"/>
    <property type="project" value="TreeGrafter"/>
</dbReference>
<dbReference type="PANTHER" id="PTHR24220">
    <property type="entry name" value="IMPORT ATP-BINDING PROTEIN"/>
    <property type="match status" value="1"/>
</dbReference>
<feature type="domain" description="ABC transporter" evidence="4">
    <location>
        <begin position="11"/>
        <end position="228"/>
    </location>
</feature>
<reference evidence="5 6" key="1">
    <citation type="submission" date="2017-08" db="EMBL/GenBank/DDBJ databases">
        <title>Draft Genome Sequence of Loktanella cinnabarina Strain XM1, Isolated from Coastal Surface Water.</title>
        <authorList>
            <person name="Ma R."/>
            <person name="Wang J."/>
            <person name="Wang Q."/>
            <person name="Ma Z."/>
            <person name="Li J."/>
            <person name="Chen L."/>
        </authorList>
    </citation>
    <scope>NUCLEOTIDE SEQUENCE [LARGE SCALE GENOMIC DNA]</scope>
    <source>
        <strain evidence="5 6">XM1</strain>
    </source>
</reference>
<comment type="similarity">
    <text evidence="1">Belongs to the ABC transporter superfamily.</text>
</comment>
<comment type="caution">
    <text evidence="5">The sequence shown here is derived from an EMBL/GenBank/DDBJ whole genome shotgun (WGS) entry which is preliminary data.</text>
</comment>
<keyword evidence="6" id="KW-1185">Reference proteome</keyword>
<dbReference type="EMBL" id="NQWH01000067">
    <property type="protein sequence ID" value="PHP26120.1"/>
    <property type="molecule type" value="Genomic_DNA"/>
</dbReference>
<dbReference type="AlphaFoldDB" id="A0A2G1MBR8"/>
<dbReference type="InterPro" id="IPR017871">
    <property type="entry name" value="ABC_transporter-like_CS"/>
</dbReference>
<sequence length="228" mass="24048">MADGSCAGFGLAIRKLMVRGNRGRLLLSVPHLEIAPGAKIGITGPSGAGKSTLLFAMAGLVDRIEGQVTWTGVDLSTLNSRERARFRNRSMGIVFQDFLLFDELDAAANASVIALFRPKAERSAIRDEGNALLARLGINAGDRATSSLSGGERQRVAVARALAGGAQILLADEPTANLHREAADALADDLVAHADTAGRTLVTVSHDPALLERMDRVITLSDGQLTEI</sequence>
<keyword evidence="3 5" id="KW-0067">ATP-binding</keyword>